<evidence type="ECO:0000313" key="2">
    <source>
        <dbReference type="Proteomes" id="UP001497392"/>
    </source>
</evidence>
<evidence type="ECO:0000313" key="1">
    <source>
        <dbReference type="EMBL" id="CAL5229071.1"/>
    </source>
</evidence>
<accession>A0ABP1GA28</accession>
<name>A0ABP1GA28_9CHLO</name>
<comment type="caution">
    <text evidence="1">The sequence shown here is derived from an EMBL/GenBank/DDBJ whole genome shotgun (WGS) entry which is preliminary data.</text>
</comment>
<dbReference type="EMBL" id="CAXHTA020000019">
    <property type="protein sequence ID" value="CAL5229071.1"/>
    <property type="molecule type" value="Genomic_DNA"/>
</dbReference>
<keyword evidence="2" id="KW-1185">Reference proteome</keyword>
<organism evidence="1 2">
    <name type="scientific">Coccomyxa viridis</name>
    <dbReference type="NCBI Taxonomy" id="1274662"/>
    <lineage>
        <taxon>Eukaryota</taxon>
        <taxon>Viridiplantae</taxon>
        <taxon>Chlorophyta</taxon>
        <taxon>core chlorophytes</taxon>
        <taxon>Trebouxiophyceae</taxon>
        <taxon>Trebouxiophyceae incertae sedis</taxon>
        <taxon>Coccomyxaceae</taxon>
        <taxon>Coccomyxa</taxon>
    </lineage>
</organism>
<sequence>MGRNGGQGGLPGVGGNSTFGGSAGNIMLPSIAINQPKNLTISQSPGTALLAVNGNPGSGGPGGAGGRGEKSFFSYTILGRRGDAYCTGEDSECTPPPGSHGPPGCSLNATESNNCGLLSQPQVIGSIPAEGTTAFGTQLGSALSATQLDMIVTTANNLYFNQEYEEATRAYLFLFDFCKAAANTTTATRLPKCNLTQELAAQGLNKIGSGFDFYGQPANYVPLVGLSALNGYVVAQLQNFEVLEKSYQKYYAASSSAGDKQAEVRHSISRNRENAEKINAQLSYVLSQQQKSADEYQVLVAERNAAKTVLTAATQAFKDAVARKENEHPDFLDWLGLIATTVAAVGADIAGVGKITGDFDKVIPGFSAAEPKRPRGAQAISGICGSTTFVGTAAGLAPAYEKIKGVDRDAQTNDIQKMSTDSKQFKDFLAKYKDLPEAKEYNKDIDRYQRICDATSGKVLQNTAQYLQSVQLQSQAAAVDIDSNNLQALEPTLAVNPAAVQFAAFISGAYKSLQQSLLASIYQMNQVTRYAFPGTAPKLTVPSQDFTGLTAAHAAVLTTVQNGLALTGGGYLPFKQYDPFVINASTPGFTELLRPGGSMKFYISADNSIFYDMAQFYASAVSVEIVGKVSGSAPGNTRLDVDLNPLGTPTVINQLGEKYTFVHNSRPTVYSFVVDNPSQVSTPGYLGGCGSGTGCSKEQDDFYIGLSPFTWWQMDLPGTFDYSKVTAFHLRFTGQFLPLHRKALQILAPGFGSLASSLQFGAHASAPGQSNTTSLQAKLQTLGQAKSSQACTSFKDDIIISLDLASAIKASDVYDFLIMDNGEIRMPLPTLNMSVSFTASPALPLPFDSSTGDLTFGPVSAELGSVPFVSIGDSVYEAKLPASLARRTIAALESPSIAGLYRITAKVFVAEDDPDAEYPELDIPELANFFCASFAHSLG</sequence>
<dbReference type="Proteomes" id="UP001497392">
    <property type="component" value="Unassembled WGS sequence"/>
</dbReference>
<proteinExistence type="predicted"/>
<reference evidence="1 2" key="1">
    <citation type="submission" date="2024-06" db="EMBL/GenBank/DDBJ databases">
        <authorList>
            <person name="Kraege A."/>
            <person name="Thomma B."/>
        </authorList>
    </citation>
    <scope>NUCLEOTIDE SEQUENCE [LARGE SCALE GENOMIC DNA]</scope>
</reference>
<gene>
    <name evidence="1" type="primary">g12323</name>
    <name evidence="1" type="ORF">VP750_LOCUS10977</name>
</gene>
<protein>
    <submittedName>
        <fullName evidence="1">G12323 protein</fullName>
    </submittedName>
</protein>